<sequence length="116" mass="12864">MIYDELQPISRHETERLLASDDPEAVCRALVSAALFEEDWQWVESVCVRMANDPRPSVRGCAVTGLGHLARIHGVLDLDVVVPLLERLVADPKIGGRAEDALGDIRIFTTDERDEA</sequence>
<dbReference type="CDD" id="cd20694">
    <property type="entry name" value="CdiI_Ct-like"/>
    <property type="match status" value="1"/>
</dbReference>
<dbReference type="OrthoDB" id="3695133at2"/>
<reference evidence="1 2" key="1">
    <citation type="submission" date="2014-02" db="EMBL/GenBank/DDBJ databases">
        <title>Whole genome shotgun sequence of Rhodococcus wratislaviensis NBRC 100605.</title>
        <authorList>
            <person name="Hosoyama A."/>
            <person name="Tsuchikane K."/>
            <person name="Yoshida I."/>
            <person name="Ohji S."/>
            <person name="Ichikawa N."/>
            <person name="Yamazoe A."/>
            <person name="Fujita N."/>
        </authorList>
    </citation>
    <scope>NUCLEOTIDE SEQUENCE [LARGE SCALE GENOMIC DNA]</scope>
    <source>
        <strain evidence="1 2">NBRC 100605</strain>
    </source>
</reference>
<dbReference type="RefSeq" id="WP_052033840.1">
    <property type="nucleotide sequence ID" value="NZ_BAWF01000129.1"/>
</dbReference>
<dbReference type="InterPro" id="IPR016024">
    <property type="entry name" value="ARM-type_fold"/>
</dbReference>
<dbReference type="InterPro" id="IPR011989">
    <property type="entry name" value="ARM-like"/>
</dbReference>
<protein>
    <recommendedName>
        <fullName evidence="3">HEAT repeat-containing protein</fullName>
    </recommendedName>
</protein>
<comment type="caution">
    <text evidence="1">The sequence shown here is derived from an EMBL/GenBank/DDBJ whole genome shotgun (WGS) entry which is preliminary data.</text>
</comment>
<dbReference type="SUPFAM" id="SSF48371">
    <property type="entry name" value="ARM repeat"/>
    <property type="match status" value="1"/>
</dbReference>
<evidence type="ECO:0000313" key="2">
    <source>
        <dbReference type="Proteomes" id="UP000019491"/>
    </source>
</evidence>
<dbReference type="Gene3D" id="1.25.10.10">
    <property type="entry name" value="Leucine-rich Repeat Variant"/>
    <property type="match status" value="1"/>
</dbReference>
<dbReference type="InterPro" id="IPR049796">
    <property type="entry name" value="CdiI_Ct-like"/>
</dbReference>
<keyword evidence="2" id="KW-1185">Reference proteome</keyword>
<dbReference type="EMBL" id="BAWF01000129">
    <property type="protein sequence ID" value="GAF51523.1"/>
    <property type="molecule type" value="Genomic_DNA"/>
</dbReference>
<dbReference type="AlphaFoldDB" id="X0Q5C0"/>
<evidence type="ECO:0000313" key="1">
    <source>
        <dbReference type="EMBL" id="GAF51523.1"/>
    </source>
</evidence>
<organism evidence="1 2">
    <name type="scientific">Rhodococcus wratislaviensis NBRC 100605</name>
    <dbReference type="NCBI Taxonomy" id="1219028"/>
    <lineage>
        <taxon>Bacteria</taxon>
        <taxon>Bacillati</taxon>
        <taxon>Actinomycetota</taxon>
        <taxon>Actinomycetes</taxon>
        <taxon>Mycobacteriales</taxon>
        <taxon>Nocardiaceae</taxon>
        <taxon>Rhodococcus</taxon>
    </lineage>
</organism>
<dbReference type="Proteomes" id="UP000019491">
    <property type="component" value="Unassembled WGS sequence"/>
</dbReference>
<accession>X0Q5C0</accession>
<evidence type="ECO:0008006" key="3">
    <source>
        <dbReference type="Google" id="ProtNLM"/>
    </source>
</evidence>
<proteinExistence type="predicted"/>
<name>X0Q5C0_RHOWR</name>
<gene>
    <name evidence="1" type="ORF">RW1_129_00020</name>
</gene>